<name>A0A2V1D1B8_9PLEO</name>
<dbReference type="EMBL" id="KZ805869">
    <property type="protein sequence ID" value="PVH91419.1"/>
    <property type="molecule type" value="Genomic_DNA"/>
</dbReference>
<accession>A0A2V1D1B8</accession>
<organism evidence="1 2">
    <name type="scientific">Periconia macrospinosa</name>
    <dbReference type="NCBI Taxonomy" id="97972"/>
    <lineage>
        <taxon>Eukaryota</taxon>
        <taxon>Fungi</taxon>
        <taxon>Dikarya</taxon>
        <taxon>Ascomycota</taxon>
        <taxon>Pezizomycotina</taxon>
        <taxon>Dothideomycetes</taxon>
        <taxon>Pleosporomycetidae</taxon>
        <taxon>Pleosporales</taxon>
        <taxon>Massarineae</taxon>
        <taxon>Periconiaceae</taxon>
        <taxon>Periconia</taxon>
    </lineage>
</organism>
<keyword evidence="2" id="KW-1185">Reference proteome</keyword>
<reference evidence="1 2" key="1">
    <citation type="journal article" date="2018" name="Sci. Rep.">
        <title>Comparative genomics provides insights into the lifestyle and reveals functional heterogeneity of dark septate endophytic fungi.</title>
        <authorList>
            <person name="Knapp D.G."/>
            <person name="Nemeth J.B."/>
            <person name="Barry K."/>
            <person name="Hainaut M."/>
            <person name="Henrissat B."/>
            <person name="Johnson J."/>
            <person name="Kuo A."/>
            <person name="Lim J.H.P."/>
            <person name="Lipzen A."/>
            <person name="Nolan M."/>
            <person name="Ohm R.A."/>
            <person name="Tamas L."/>
            <person name="Grigoriev I.V."/>
            <person name="Spatafora J.W."/>
            <person name="Nagy L.G."/>
            <person name="Kovacs G.M."/>
        </authorList>
    </citation>
    <scope>NUCLEOTIDE SEQUENCE [LARGE SCALE GENOMIC DNA]</scope>
    <source>
        <strain evidence="1 2">DSE2036</strain>
    </source>
</reference>
<evidence type="ECO:0000313" key="1">
    <source>
        <dbReference type="EMBL" id="PVH91419.1"/>
    </source>
</evidence>
<gene>
    <name evidence="1" type="ORF">DM02DRAFT_620541</name>
</gene>
<protein>
    <submittedName>
        <fullName evidence="1">Uncharacterized protein</fullName>
    </submittedName>
</protein>
<feature type="non-terminal residue" evidence="1">
    <location>
        <position position="376"/>
    </location>
</feature>
<sequence>MNDMEADEKMESLNALDLTILGLPVGASLSSVGCIFVRYRQGKPENPIHATILLYDEIAVPRQIQSSIFALLREDRTNLHTMLQVHESLGQMLASAVRCLCKNHNIATKSIDLISAQADSYSDLVLHLSWPTSINLRSSSWIAVLGRETEITTVTNLTVTQRPSGQSRSAADASISRLLFQHPTKFRVCLTINDLVNITLILPLNISTPSTIPKLVSQYCGPGAIFTDYAMRYVSCNEVQTDHDGNYGACGTVNYSVVDHFLSNHDYSVRVPSMKIAFEMFGQHEAQSLIDECVFLDMSARDTVATTTYITAQNILFVCGLGANNMNVVDRVKTALPDTTIKSLEDIGIPGNAKASLRCAQLEFETLLGHVIDDVP</sequence>
<dbReference type="GO" id="GO:0016773">
    <property type="term" value="F:phosphotransferase activity, alcohol group as acceptor"/>
    <property type="evidence" value="ECO:0007669"/>
    <property type="project" value="InterPro"/>
</dbReference>
<dbReference type="PANTHER" id="PTHR30605">
    <property type="entry name" value="ANHYDRO-N-ACETYLMURAMIC ACID KINASE"/>
    <property type="match status" value="1"/>
</dbReference>
<dbReference type="OrthoDB" id="5427593at2759"/>
<dbReference type="Pfam" id="PF03702">
    <property type="entry name" value="AnmK"/>
    <property type="match status" value="1"/>
</dbReference>
<dbReference type="GO" id="GO:0005524">
    <property type="term" value="F:ATP binding"/>
    <property type="evidence" value="ECO:0007669"/>
    <property type="project" value="InterPro"/>
</dbReference>
<dbReference type="GO" id="GO:0009254">
    <property type="term" value="P:peptidoglycan turnover"/>
    <property type="evidence" value="ECO:0007669"/>
    <property type="project" value="InterPro"/>
</dbReference>
<dbReference type="AlphaFoldDB" id="A0A2V1D1B8"/>
<dbReference type="PANTHER" id="PTHR30605:SF0">
    <property type="entry name" value="ANHYDRO-N-ACETYLMURAMIC ACID KINASE"/>
    <property type="match status" value="1"/>
</dbReference>
<dbReference type="STRING" id="97972.A0A2V1D1B8"/>
<proteinExistence type="predicted"/>
<dbReference type="GO" id="GO:0006040">
    <property type="term" value="P:amino sugar metabolic process"/>
    <property type="evidence" value="ECO:0007669"/>
    <property type="project" value="InterPro"/>
</dbReference>
<dbReference type="Proteomes" id="UP000244855">
    <property type="component" value="Unassembled WGS sequence"/>
</dbReference>
<dbReference type="InterPro" id="IPR005338">
    <property type="entry name" value="Anhydro_N_Ac-Mur_kinase"/>
</dbReference>
<dbReference type="Gene3D" id="3.30.420.40">
    <property type="match status" value="2"/>
</dbReference>
<evidence type="ECO:0000313" key="2">
    <source>
        <dbReference type="Proteomes" id="UP000244855"/>
    </source>
</evidence>